<dbReference type="Proteomes" id="UP000784294">
    <property type="component" value="Unassembled WGS sequence"/>
</dbReference>
<evidence type="ECO:0000313" key="3">
    <source>
        <dbReference type="Proteomes" id="UP000784294"/>
    </source>
</evidence>
<sequence>MLQDFLFNVSYVKYLGNSGFLETNGSLGDRPDGVLASLVDDAAEQVYSALCDSVDTRRSLLALRDLIQQANTAAFGFNVPLSRLLVELPALWHAGRLIVTLLRIFGCADSTLLAYNSSSPVPRGRIVAGGPISDLAAMVPLSGAGTSILVEDFTQRKASKNIEHLHHQRQKSKNGPEGTSRDEKEYSNDVTTSQWLSLDFADPLRISQSLLSVLNATNQFIHSLNCTVL</sequence>
<dbReference type="AlphaFoldDB" id="A0A448XHA4"/>
<keyword evidence="3" id="KW-1185">Reference proteome</keyword>
<organism evidence="2 3">
    <name type="scientific">Protopolystoma xenopodis</name>
    <dbReference type="NCBI Taxonomy" id="117903"/>
    <lineage>
        <taxon>Eukaryota</taxon>
        <taxon>Metazoa</taxon>
        <taxon>Spiralia</taxon>
        <taxon>Lophotrochozoa</taxon>
        <taxon>Platyhelminthes</taxon>
        <taxon>Monogenea</taxon>
        <taxon>Polyopisthocotylea</taxon>
        <taxon>Polystomatidea</taxon>
        <taxon>Polystomatidae</taxon>
        <taxon>Protopolystoma</taxon>
    </lineage>
</organism>
<evidence type="ECO:0000256" key="1">
    <source>
        <dbReference type="SAM" id="MobiDB-lite"/>
    </source>
</evidence>
<evidence type="ECO:0000313" key="2">
    <source>
        <dbReference type="EMBL" id="VEL36594.1"/>
    </source>
</evidence>
<gene>
    <name evidence="2" type="ORF">PXEA_LOCUS30034</name>
</gene>
<comment type="caution">
    <text evidence="2">The sequence shown here is derived from an EMBL/GenBank/DDBJ whole genome shotgun (WGS) entry which is preliminary data.</text>
</comment>
<reference evidence="2" key="1">
    <citation type="submission" date="2018-11" db="EMBL/GenBank/DDBJ databases">
        <authorList>
            <consortium name="Pathogen Informatics"/>
        </authorList>
    </citation>
    <scope>NUCLEOTIDE SEQUENCE</scope>
</reference>
<dbReference type="EMBL" id="CAAALY010252670">
    <property type="protein sequence ID" value="VEL36594.1"/>
    <property type="molecule type" value="Genomic_DNA"/>
</dbReference>
<dbReference type="OrthoDB" id="438179at2759"/>
<accession>A0A448XHA4</accession>
<protein>
    <submittedName>
        <fullName evidence="2">Uncharacterized protein</fullName>
    </submittedName>
</protein>
<proteinExistence type="predicted"/>
<name>A0A448XHA4_9PLAT</name>
<feature type="region of interest" description="Disordered" evidence="1">
    <location>
        <begin position="161"/>
        <end position="186"/>
    </location>
</feature>